<dbReference type="EMBL" id="ANOH01000369">
    <property type="protein sequence ID" value="EMI53214.1"/>
    <property type="molecule type" value="Genomic_DNA"/>
</dbReference>
<organism evidence="1 2">
    <name type="scientific">Rhodopirellula sallentina SM41</name>
    <dbReference type="NCBI Taxonomy" id="1263870"/>
    <lineage>
        <taxon>Bacteria</taxon>
        <taxon>Pseudomonadati</taxon>
        <taxon>Planctomycetota</taxon>
        <taxon>Planctomycetia</taxon>
        <taxon>Pirellulales</taxon>
        <taxon>Pirellulaceae</taxon>
        <taxon>Rhodopirellula</taxon>
    </lineage>
</organism>
<dbReference type="AlphaFoldDB" id="M5TW11"/>
<reference evidence="1 2" key="1">
    <citation type="journal article" date="2013" name="Mar. Genomics">
        <title>Expression of sulfatases in Rhodopirellula baltica and the diversity of sulfatases in the genus Rhodopirellula.</title>
        <authorList>
            <person name="Wegner C.E."/>
            <person name="Richter-Heitmann T."/>
            <person name="Klindworth A."/>
            <person name="Klockow C."/>
            <person name="Richter M."/>
            <person name="Achstetter T."/>
            <person name="Glockner F.O."/>
            <person name="Harder J."/>
        </authorList>
    </citation>
    <scope>NUCLEOTIDE SEQUENCE [LARGE SCALE GENOMIC DNA]</scope>
    <source>
        <strain evidence="1 2">SM41</strain>
    </source>
</reference>
<keyword evidence="2" id="KW-1185">Reference proteome</keyword>
<gene>
    <name evidence="1" type="ORF">RSSM_05367</name>
</gene>
<evidence type="ECO:0000313" key="1">
    <source>
        <dbReference type="EMBL" id="EMI53214.1"/>
    </source>
</evidence>
<sequence>MQTVSSVLLAFDRANNNYPLPILYTSVLQKLGMEMDSFATSTGTMTGLT</sequence>
<dbReference type="PATRIC" id="fig|1263870.3.peg.5692"/>
<comment type="caution">
    <text evidence="1">The sequence shown here is derived from an EMBL/GenBank/DDBJ whole genome shotgun (WGS) entry which is preliminary data.</text>
</comment>
<proteinExistence type="predicted"/>
<evidence type="ECO:0000313" key="2">
    <source>
        <dbReference type="Proteomes" id="UP000011885"/>
    </source>
</evidence>
<dbReference type="Proteomes" id="UP000011885">
    <property type="component" value="Unassembled WGS sequence"/>
</dbReference>
<name>M5TW11_9BACT</name>
<accession>M5TW11</accession>
<protein>
    <submittedName>
        <fullName evidence="1">Uncharacterized protein</fullName>
    </submittedName>
</protein>